<sequence>MDKSTTIGGHRSPSIPPRRKVRKGTQSCWECKRRKTRCTFAVPTDSTCDGCKSRRTRCISQEFRDEGAMLAEKAGRLRQMETLVQQLASDQQLRVRRDARERRLPNLGHREVGNNYDQISRALLAAWPGQHELDLLLRASVGISVLFHGVVCMPYSGFLRKDMPSPRDMLESPPSGSHPVLIARKLLMLATFLQGVPSCSPKDLELKAHLVETASRLVTSNDHLVSSIEGVECIMIESMYQNNAGNLRRAWLTNRRAMMLAQMMGLHKGIDSPPPKMLDTETRARVNPEHMWFRLVSSDRYLSLLLGLPQGSLDNNFAAPKILERCTPMERMERLLTMAGGLILQRNGGNLQDLTATHGIDKLLRKAAASMPSQWWIAPDPARIAGRDAEAFRETLRLMNQFSHYHILAQLYLPFLLHSTDRKYDHNKITAVNASREILVRFVSFRNSNSSMVAYCRGVDFLAFISSTTLCLAHIDAHRKQRAETSDGATIFHFLAHQRLGDRGLMECTLETMEDKARTSDDAIASEIACILRQLLVIELDASNGGIYTSNASSGPGEESYCRGSVSDGGDVHIYIPYLGTVNIERSEQDTGLLYSEPTSPLNRERDQYILDAWASVKHPGQADGLSVNPDWQDAPSQSNSFEAMLQPPSMAGNLDAFNFNGDGDQEEEGLLDPALAASIDDWALQGVDMALFQSLFQETTELE</sequence>
<dbReference type="CDD" id="cd00067">
    <property type="entry name" value="GAL4"/>
    <property type="match status" value="1"/>
</dbReference>
<dbReference type="PANTHER" id="PTHR47840:SF1">
    <property type="entry name" value="ZN(II)2CYS6 TRANSCRIPTION FACTOR (EUROFUNG)"/>
    <property type="match status" value="1"/>
</dbReference>
<evidence type="ECO:0000256" key="5">
    <source>
        <dbReference type="SAM" id="MobiDB-lite"/>
    </source>
</evidence>
<organism evidence="7 8">
    <name type="scientific">Neonectria punicea</name>
    <dbReference type="NCBI Taxonomy" id="979145"/>
    <lineage>
        <taxon>Eukaryota</taxon>
        <taxon>Fungi</taxon>
        <taxon>Dikarya</taxon>
        <taxon>Ascomycota</taxon>
        <taxon>Pezizomycotina</taxon>
        <taxon>Sordariomycetes</taxon>
        <taxon>Hypocreomycetidae</taxon>
        <taxon>Hypocreales</taxon>
        <taxon>Nectriaceae</taxon>
        <taxon>Neonectria</taxon>
    </lineage>
</organism>
<reference evidence="7 8" key="1">
    <citation type="journal article" date="2025" name="Microbiol. Resour. Announc.">
        <title>Draft genome sequences for Neonectria magnoliae and Neonectria punicea, canker pathogens of Liriodendron tulipifera and Acer saccharum in West Virginia.</title>
        <authorList>
            <person name="Petronek H.M."/>
            <person name="Kasson M.T."/>
            <person name="Metheny A.M."/>
            <person name="Stauder C.M."/>
            <person name="Lovett B."/>
            <person name="Lynch S.C."/>
            <person name="Garnas J.R."/>
            <person name="Kasson L.R."/>
            <person name="Stajich J.E."/>
        </authorList>
    </citation>
    <scope>NUCLEOTIDE SEQUENCE [LARGE SCALE GENOMIC DNA]</scope>
    <source>
        <strain evidence="7 8">NRRL 64653</strain>
    </source>
</reference>
<evidence type="ECO:0000256" key="1">
    <source>
        <dbReference type="ARBA" id="ARBA00022723"/>
    </source>
</evidence>
<dbReference type="CDD" id="cd12148">
    <property type="entry name" value="fungal_TF_MHR"/>
    <property type="match status" value="1"/>
</dbReference>
<evidence type="ECO:0000256" key="4">
    <source>
        <dbReference type="ARBA" id="ARBA00023242"/>
    </source>
</evidence>
<dbReference type="SMART" id="SM00906">
    <property type="entry name" value="Fungal_trans"/>
    <property type="match status" value="1"/>
</dbReference>
<dbReference type="PROSITE" id="PS50048">
    <property type="entry name" value="ZN2_CY6_FUNGAL_2"/>
    <property type="match status" value="1"/>
</dbReference>
<evidence type="ECO:0000256" key="3">
    <source>
        <dbReference type="ARBA" id="ARBA00023163"/>
    </source>
</evidence>
<feature type="region of interest" description="Disordered" evidence="5">
    <location>
        <begin position="1"/>
        <end position="23"/>
    </location>
</feature>
<keyword evidence="4" id="KW-0539">Nucleus</keyword>
<dbReference type="Gene3D" id="4.10.240.10">
    <property type="entry name" value="Zn(2)-C6 fungal-type DNA-binding domain"/>
    <property type="match status" value="1"/>
</dbReference>
<dbReference type="PROSITE" id="PS00463">
    <property type="entry name" value="ZN2_CY6_FUNGAL_1"/>
    <property type="match status" value="1"/>
</dbReference>
<feature type="domain" description="Zn(2)-C6 fungal-type" evidence="6">
    <location>
        <begin position="27"/>
        <end position="60"/>
    </location>
</feature>
<gene>
    <name evidence="7" type="ORF">QQX98_002363</name>
</gene>
<keyword evidence="8" id="KW-1185">Reference proteome</keyword>
<evidence type="ECO:0000256" key="2">
    <source>
        <dbReference type="ARBA" id="ARBA00023015"/>
    </source>
</evidence>
<dbReference type="EMBL" id="JAZAVJ010000024">
    <property type="protein sequence ID" value="KAK7421233.1"/>
    <property type="molecule type" value="Genomic_DNA"/>
</dbReference>
<proteinExistence type="predicted"/>
<name>A0ABR1HKH2_9HYPO</name>
<accession>A0ABR1HKH2</accession>
<keyword evidence="1" id="KW-0479">Metal-binding</keyword>
<comment type="caution">
    <text evidence="7">The sequence shown here is derived from an EMBL/GenBank/DDBJ whole genome shotgun (WGS) entry which is preliminary data.</text>
</comment>
<dbReference type="SUPFAM" id="SSF57701">
    <property type="entry name" value="Zn2/Cys6 DNA-binding domain"/>
    <property type="match status" value="1"/>
</dbReference>
<dbReference type="InterPro" id="IPR001138">
    <property type="entry name" value="Zn2Cys6_DnaBD"/>
</dbReference>
<dbReference type="InterPro" id="IPR007219">
    <property type="entry name" value="XnlR_reg_dom"/>
</dbReference>
<evidence type="ECO:0000313" key="7">
    <source>
        <dbReference type="EMBL" id="KAK7421233.1"/>
    </source>
</evidence>
<dbReference type="InterPro" id="IPR036864">
    <property type="entry name" value="Zn2-C6_fun-type_DNA-bd_sf"/>
</dbReference>
<keyword evidence="3" id="KW-0804">Transcription</keyword>
<protein>
    <recommendedName>
        <fullName evidence="6">Zn(2)-C6 fungal-type domain-containing protein</fullName>
    </recommendedName>
</protein>
<dbReference type="SMART" id="SM00066">
    <property type="entry name" value="GAL4"/>
    <property type="match status" value="1"/>
</dbReference>
<keyword evidence="2" id="KW-0805">Transcription regulation</keyword>
<evidence type="ECO:0000313" key="8">
    <source>
        <dbReference type="Proteomes" id="UP001498476"/>
    </source>
</evidence>
<evidence type="ECO:0000259" key="6">
    <source>
        <dbReference type="PROSITE" id="PS50048"/>
    </source>
</evidence>
<dbReference type="Proteomes" id="UP001498476">
    <property type="component" value="Unassembled WGS sequence"/>
</dbReference>
<dbReference type="PANTHER" id="PTHR47840">
    <property type="entry name" value="ZN(II)2CYS6 TRANSCRIPTION FACTOR (EUROFUNG)-RELATED"/>
    <property type="match status" value="1"/>
</dbReference>